<keyword evidence="5" id="KW-1185">Reference proteome</keyword>
<evidence type="ECO:0000313" key="5">
    <source>
        <dbReference type="Proteomes" id="UP000238479"/>
    </source>
</evidence>
<evidence type="ECO:0000256" key="2">
    <source>
        <dbReference type="ARBA" id="ARBA00022737"/>
    </source>
</evidence>
<feature type="domain" description="C-JID" evidence="3">
    <location>
        <begin position="40"/>
        <end position="174"/>
    </location>
</feature>
<accession>A0A2P6PKD1</accession>
<evidence type="ECO:0000259" key="3">
    <source>
        <dbReference type="Pfam" id="PF20160"/>
    </source>
</evidence>
<keyword evidence="1" id="KW-0433">Leucine-rich repeat</keyword>
<gene>
    <name evidence="4" type="ORF">RchiOBHm_Chr6g0249691</name>
</gene>
<evidence type="ECO:0000313" key="4">
    <source>
        <dbReference type="EMBL" id="PRQ22385.1"/>
    </source>
</evidence>
<evidence type="ECO:0000256" key="1">
    <source>
        <dbReference type="ARBA" id="ARBA00022614"/>
    </source>
</evidence>
<comment type="caution">
    <text evidence="4">The sequence shown here is derived from an EMBL/GenBank/DDBJ whole genome shotgun (WGS) entry which is preliminary data.</text>
</comment>
<dbReference type="Gramene" id="PRQ22385">
    <property type="protein sequence ID" value="PRQ22385"/>
    <property type="gene ID" value="RchiOBHm_Chr6g0249691"/>
</dbReference>
<protein>
    <recommendedName>
        <fullName evidence="3">C-JID domain-containing protein</fullName>
    </recommendedName>
</protein>
<sequence length="184" mass="21892">MVENESYKSTALSLLTRYLKFQHWTSSVRFHVPNFNFVAPGDEIPKWYNHQSLGSLITIELHPGWFTNKWMGFTFCVVFRLLNPLPPLFQWSIKCSLKSNGKVYGRCGTSFGRQWGQPVLDHIWFFCGHRDYFIHRLEWQDIYQHLEFSFKFNPGECQQVKKCGVRMIYEEDVEELWHVEGKST</sequence>
<dbReference type="OMA" id="RIICHLN"/>
<organism evidence="4 5">
    <name type="scientific">Rosa chinensis</name>
    <name type="common">China rose</name>
    <dbReference type="NCBI Taxonomy" id="74649"/>
    <lineage>
        <taxon>Eukaryota</taxon>
        <taxon>Viridiplantae</taxon>
        <taxon>Streptophyta</taxon>
        <taxon>Embryophyta</taxon>
        <taxon>Tracheophyta</taxon>
        <taxon>Spermatophyta</taxon>
        <taxon>Magnoliopsida</taxon>
        <taxon>eudicotyledons</taxon>
        <taxon>Gunneridae</taxon>
        <taxon>Pentapetalae</taxon>
        <taxon>rosids</taxon>
        <taxon>fabids</taxon>
        <taxon>Rosales</taxon>
        <taxon>Rosaceae</taxon>
        <taxon>Rosoideae</taxon>
        <taxon>Rosoideae incertae sedis</taxon>
        <taxon>Rosa</taxon>
    </lineage>
</organism>
<dbReference type="Proteomes" id="UP000238479">
    <property type="component" value="Chromosome 6"/>
</dbReference>
<name>A0A2P6PKD1_ROSCH</name>
<reference evidence="4 5" key="1">
    <citation type="journal article" date="2018" name="Nat. Genet.">
        <title>The Rosa genome provides new insights in the design of modern roses.</title>
        <authorList>
            <person name="Bendahmane M."/>
        </authorList>
    </citation>
    <scope>NUCLEOTIDE SEQUENCE [LARGE SCALE GENOMIC DNA]</scope>
    <source>
        <strain evidence="5">cv. Old Blush</strain>
    </source>
</reference>
<dbReference type="Pfam" id="PF20160">
    <property type="entry name" value="C-JID"/>
    <property type="match status" value="1"/>
</dbReference>
<dbReference type="InterPro" id="IPR045344">
    <property type="entry name" value="C-JID"/>
</dbReference>
<proteinExistence type="predicted"/>
<keyword evidence="2" id="KW-0677">Repeat</keyword>
<dbReference type="AlphaFoldDB" id="A0A2P6PKD1"/>
<dbReference type="EMBL" id="PDCK01000044">
    <property type="protein sequence ID" value="PRQ22385.1"/>
    <property type="molecule type" value="Genomic_DNA"/>
</dbReference>